<dbReference type="EMBL" id="MU268021">
    <property type="protein sequence ID" value="KAH7906425.1"/>
    <property type="molecule type" value="Genomic_DNA"/>
</dbReference>
<comment type="caution">
    <text evidence="1">The sequence shown here is derived from an EMBL/GenBank/DDBJ whole genome shotgun (WGS) entry which is preliminary data.</text>
</comment>
<protein>
    <submittedName>
        <fullName evidence="1">Uncharacterized protein</fullName>
    </submittedName>
</protein>
<evidence type="ECO:0000313" key="1">
    <source>
        <dbReference type="EMBL" id="KAH7906425.1"/>
    </source>
</evidence>
<accession>A0ACB7ZZF0</accession>
<name>A0ACB7ZZF0_9AGAM</name>
<dbReference type="Proteomes" id="UP000790377">
    <property type="component" value="Unassembled WGS sequence"/>
</dbReference>
<sequence length="201" mass="21932">MAPVHSSQVFGTRALGFDSNDESSNKSVFQHVYFIAAIAVALLLVVWRLAILRRNNRPVSEFFSIVPYGARRLPPSQTYNPSYQPGYAAPLTPLPAAYRPDRRVRAADTDAGGRRLGMPEDGDWDAKDALPAYDNVGGPPKYMEATRAHFGSDPPPHEFSSASTTQPEDPPPEGRRQEQSITAEGSTFAASEHPDHNTPAS</sequence>
<evidence type="ECO:0000313" key="2">
    <source>
        <dbReference type="Proteomes" id="UP000790377"/>
    </source>
</evidence>
<gene>
    <name evidence="1" type="ORF">BJ138DRAFT_1162655</name>
</gene>
<organism evidence="1 2">
    <name type="scientific">Hygrophoropsis aurantiaca</name>
    <dbReference type="NCBI Taxonomy" id="72124"/>
    <lineage>
        <taxon>Eukaryota</taxon>
        <taxon>Fungi</taxon>
        <taxon>Dikarya</taxon>
        <taxon>Basidiomycota</taxon>
        <taxon>Agaricomycotina</taxon>
        <taxon>Agaricomycetes</taxon>
        <taxon>Agaricomycetidae</taxon>
        <taxon>Boletales</taxon>
        <taxon>Coniophorineae</taxon>
        <taxon>Hygrophoropsidaceae</taxon>
        <taxon>Hygrophoropsis</taxon>
    </lineage>
</organism>
<proteinExistence type="predicted"/>
<reference evidence="1" key="1">
    <citation type="journal article" date="2021" name="New Phytol.">
        <title>Evolutionary innovations through gain and loss of genes in the ectomycorrhizal Boletales.</title>
        <authorList>
            <person name="Wu G."/>
            <person name="Miyauchi S."/>
            <person name="Morin E."/>
            <person name="Kuo A."/>
            <person name="Drula E."/>
            <person name="Varga T."/>
            <person name="Kohler A."/>
            <person name="Feng B."/>
            <person name="Cao Y."/>
            <person name="Lipzen A."/>
            <person name="Daum C."/>
            <person name="Hundley H."/>
            <person name="Pangilinan J."/>
            <person name="Johnson J."/>
            <person name="Barry K."/>
            <person name="LaButti K."/>
            <person name="Ng V."/>
            <person name="Ahrendt S."/>
            <person name="Min B."/>
            <person name="Choi I.G."/>
            <person name="Park H."/>
            <person name="Plett J.M."/>
            <person name="Magnuson J."/>
            <person name="Spatafora J.W."/>
            <person name="Nagy L.G."/>
            <person name="Henrissat B."/>
            <person name="Grigoriev I.V."/>
            <person name="Yang Z.L."/>
            <person name="Xu J."/>
            <person name="Martin F.M."/>
        </authorList>
    </citation>
    <scope>NUCLEOTIDE SEQUENCE</scope>
    <source>
        <strain evidence="1">ATCC 28755</strain>
    </source>
</reference>
<keyword evidence="2" id="KW-1185">Reference proteome</keyword>